<organism evidence="3 4">
    <name type="scientific">Lipingzhangella rawalii</name>
    <dbReference type="NCBI Taxonomy" id="2055835"/>
    <lineage>
        <taxon>Bacteria</taxon>
        <taxon>Bacillati</taxon>
        <taxon>Actinomycetota</taxon>
        <taxon>Actinomycetes</taxon>
        <taxon>Streptosporangiales</taxon>
        <taxon>Nocardiopsidaceae</taxon>
        <taxon>Lipingzhangella</taxon>
    </lineage>
</organism>
<evidence type="ECO:0000313" key="3">
    <source>
        <dbReference type="EMBL" id="MDS1271957.1"/>
    </source>
</evidence>
<feature type="transmembrane region" description="Helical" evidence="1">
    <location>
        <begin position="35"/>
        <end position="58"/>
    </location>
</feature>
<dbReference type="InterPro" id="IPR046253">
    <property type="entry name" value="DUF6286"/>
</dbReference>
<name>A0ABU2H9I2_9ACTN</name>
<keyword evidence="1" id="KW-1133">Transmembrane helix</keyword>
<evidence type="ECO:0000256" key="1">
    <source>
        <dbReference type="SAM" id="Phobius"/>
    </source>
</evidence>
<dbReference type="EMBL" id="JAVLVT010000009">
    <property type="protein sequence ID" value="MDS1271957.1"/>
    <property type="molecule type" value="Genomic_DNA"/>
</dbReference>
<accession>A0ABU2H9I2</accession>
<sequence>MTTVDHALAPPDPLASQRARRTAVRTFRPRRSWPAFLAGAVLVLVAAVAAAEVISALVGSPLRMLPYQQAASYAEGARWSDPSVRVASAVLAGIGLVLISLAVLPGRSRWLPLRTDDPDLVVGISPAALRRALSSAAEDVDGVRRARVRLGRRSITVRVHTDLGEPGTLPTQVETEVRRRLSELAPLRDLKVRTNVRYAKA</sequence>
<dbReference type="RefSeq" id="WP_310913521.1">
    <property type="nucleotide sequence ID" value="NZ_JAVLVT010000009.1"/>
</dbReference>
<dbReference type="Pfam" id="PF19803">
    <property type="entry name" value="DUF6286"/>
    <property type="match status" value="1"/>
</dbReference>
<evidence type="ECO:0000259" key="2">
    <source>
        <dbReference type="Pfam" id="PF19803"/>
    </source>
</evidence>
<dbReference type="Proteomes" id="UP001250214">
    <property type="component" value="Unassembled WGS sequence"/>
</dbReference>
<reference evidence="4" key="1">
    <citation type="submission" date="2023-07" db="EMBL/GenBank/DDBJ databases">
        <title>Novel species in the genus Lipingzhangella isolated from Sambhar Salt Lake.</title>
        <authorList>
            <person name="Jiya N."/>
            <person name="Kajale S."/>
            <person name="Sharma A."/>
        </authorList>
    </citation>
    <scope>NUCLEOTIDE SEQUENCE [LARGE SCALE GENOMIC DNA]</scope>
    <source>
        <strain evidence="4">LS1_29</strain>
    </source>
</reference>
<keyword evidence="1" id="KW-0812">Transmembrane</keyword>
<proteinExistence type="predicted"/>
<evidence type="ECO:0000313" key="4">
    <source>
        <dbReference type="Proteomes" id="UP001250214"/>
    </source>
</evidence>
<comment type="caution">
    <text evidence="3">The sequence shown here is derived from an EMBL/GenBank/DDBJ whole genome shotgun (WGS) entry which is preliminary data.</text>
</comment>
<keyword evidence="4" id="KW-1185">Reference proteome</keyword>
<protein>
    <submittedName>
        <fullName evidence="3">DUF6286 domain-containing protein</fullName>
    </submittedName>
</protein>
<gene>
    <name evidence="3" type="ORF">RIF23_16820</name>
</gene>
<keyword evidence="1" id="KW-0472">Membrane</keyword>
<feature type="domain" description="DUF6286" evidence="2">
    <location>
        <begin position="94"/>
        <end position="197"/>
    </location>
</feature>
<feature type="transmembrane region" description="Helical" evidence="1">
    <location>
        <begin position="86"/>
        <end position="104"/>
    </location>
</feature>